<keyword evidence="2" id="KW-1185">Reference proteome</keyword>
<sequence length="117" mass="13181">MVLLVKKKCRKQNVWALTIEIMTAALSGEKYPTISMVIPLVRDVHTIAQNLKSSLLSEFSKRLGTIETNEVVSKATILDARFTKQGFGLDENANRAQKEVCEELAALMKKDPWTEQM</sequence>
<reference evidence="1 2" key="1">
    <citation type="submission" date="2023-02" db="EMBL/GenBank/DDBJ databases">
        <title>LHISI_Scaffold_Assembly.</title>
        <authorList>
            <person name="Stuart O.P."/>
            <person name="Cleave R."/>
            <person name="Magrath M.J.L."/>
            <person name="Mikheyev A.S."/>
        </authorList>
    </citation>
    <scope>NUCLEOTIDE SEQUENCE [LARGE SCALE GENOMIC DNA]</scope>
    <source>
        <strain evidence="1">Daus_M_001</strain>
        <tissue evidence="1">Leg muscle</tissue>
    </source>
</reference>
<protein>
    <submittedName>
        <fullName evidence="1">Uncharacterized protein</fullName>
    </submittedName>
</protein>
<evidence type="ECO:0000313" key="1">
    <source>
        <dbReference type="EMBL" id="KAJ8878052.1"/>
    </source>
</evidence>
<evidence type="ECO:0000313" key="2">
    <source>
        <dbReference type="Proteomes" id="UP001159363"/>
    </source>
</evidence>
<organism evidence="1 2">
    <name type="scientific">Dryococelus australis</name>
    <dbReference type="NCBI Taxonomy" id="614101"/>
    <lineage>
        <taxon>Eukaryota</taxon>
        <taxon>Metazoa</taxon>
        <taxon>Ecdysozoa</taxon>
        <taxon>Arthropoda</taxon>
        <taxon>Hexapoda</taxon>
        <taxon>Insecta</taxon>
        <taxon>Pterygota</taxon>
        <taxon>Neoptera</taxon>
        <taxon>Polyneoptera</taxon>
        <taxon>Phasmatodea</taxon>
        <taxon>Verophasmatodea</taxon>
        <taxon>Anareolatae</taxon>
        <taxon>Phasmatidae</taxon>
        <taxon>Eurycanthinae</taxon>
        <taxon>Dryococelus</taxon>
    </lineage>
</organism>
<proteinExistence type="predicted"/>
<dbReference type="Proteomes" id="UP001159363">
    <property type="component" value="Chromosome 7"/>
</dbReference>
<name>A0ABQ9H1B1_9NEOP</name>
<dbReference type="EMBL" id="JARBHB010000008">
    <property type="protein sequence ID" value="KAJ8878052.1"/>
    <property type="molecule type" value="Genomic_DNA"/>
</dbReference>
<comment type="caution">
    <text evidence="1">The sequence shown here is derived from an EMBL/GenBank/DDBJ whole genome shotgun (WGS) entry which is preliminary data.</text>
</comment>
<accession>A0ABQ9H1B1</accession>
<gene>
    <name evidence="1" type="ORF">PR048_022515</name>
</gene>